<protein>
    <submittedName>
        <fullName evidence="9">DedA protein</fullName>
    </submittedName>
</protein>
<dbReference type="OrthoDB" id="9813426at2"/>
<comment type="caution">
    <text evidence="7">Lacks conserved residue(s) required for the propagation of feature annotation.</text>
</comment>
<reference evidence="9 10" key="1">
    <citation type="journal article" date="2015" name="Genome Announc.">
        <title>Expanding the biotechnology potential of lactobacilli through comparative genomics of 213 strains and associated genera.</title>
        <authorList>
            <person name="Sun Z."/>
            <person name="Harris H.M."/>
            <person name="McCann A."/>
            <person name="Guo C."/>
            <person name="Argimon S."/>
            <person name="Zhang W."/>
            <person name="Yang X."/>
            <person name="Jeffery I.B."/>
            <person name="Cooney J.C."/>
            <person name="Kagawa T.F."/>
            <person name="Liu W."/>
            <person name="Song Y."/>
            <person name="Salvetti E."/>
            <person name="Wrobel A."/>
            <person name="Rasinkangas P."/>
            <person name="Parkhill J."/>
            <person name="Rea M.C."/>
            <person name="O'Sullivan O."/>
            <person name="Ritari J."/>
            <person name="Douillard F.P."/>
            <person name="Paul Ross R."/>
            <person name="Yang R."/>
            <person name="Briner A.E."/>
            <person name="Felis G.E."/>
            <person name="de Vos W.M."/>
            <person name="Barrangou R."/>
            <person name="Klaenhammer T.R."/>
            <person name="Caufield P.W."/>
            <person name="Cui Y."/>
            <person name="Zhang H."/>
            <person name="O'Toole P.W."/>
        </authorList>
    </citation>
    <scope>NUCLEOTIDE SEQUENCE [LARGE SCALE GENOMIC DNA]</scope>
    <source>
        <strain evidence="9 10">DSM 15814</strain>
    </source>
</reference>
<evidence type="ECO:0000256" key="6">
    <source>
        <dbReference type="ARBA" id="ARBA00023136"/>
    </source>
</evidence>
<gene>
    <name evidence="9" type="ORF">FD35_GL000772</name>
</gene>
<dbReference type="PANTHER" id="PTHR30353">
    <property type="entry name" value="INNER MEMBRANE PROTEIN DEDA-RELATED"/>
    <property type="match status" value="1"/>
</dbReference>
<evidence type="ECO:0000256" key="1">
    <source>
        <dbReference type="ARBA" id="ARBA00004651"/>
    </source>
</evidence>
<feature type="transmembrane region" description="Helical" evidence="7">
    <location>
        <begin position="183"/>
        <end position="205"/>
    </location>
</feature>
<comment type="similarity">
    <text evidence="2 7">Belongs to the DedA family.</text>
</comment>
<feature type="domain" description="VTT" evidence="8">
    <location>
        <begin position="47"/>
        <end position="169"/>
    </location>
</feature>
<dbReference type="InterPro" id="IPR032816">
    <property type="entry name" value="VTT_dom"/>
</dbReference>
<comment type="caution">
    <text evidence="9">The sequence shown here is derived from an EMBL/GenBank/DDBJ whole genome shotgun (WGS) entry which is preliminary data.</text>
</comment>
<dbReference type="InterPro" id="IPR032818">
    <property type="entry name" value="DedA-like"/>
</dbReference>
<evidence type="ECO:0000256" key="2">
    <source>
        <dbReference type="ARBA" id="ARBA00010792"/>
    </source>
</evidence>
<sequence>MDQLIHILSHLQDYILPLFSWMGNWSYVTLFLLIFAETGLVVFPWLPGESLIFVTSAIAAATQSSLDIKVLVPIFFFAAVLGDTLNFRIGMWLMHFKFINRRLHGGLKRGEAFFKRYGGRAVIFGRFVPLIRTFVPLLAGTTKMSERRFAVLNVIGVALWVTVGSVLGYYFGRLPFVKSHFALIFLGVAVIGILPGFIVGATRYLRRHSNHFYEP</sequence>
<name>A0A0R1RI89_9LACO</name>
<proteinExistence type="inferred from homology"/>
<feature type="transmembrane region" description="Helical" evidence="7">
    <location>
        <begin position="74"/>
        <end position="96"/>
    </location>
</feature>
<organism evidence="9 10">
    <name type="scientific">Furfurilactobacillus rossiae DSM 15814</name>
    <dbReference type="NCBI Taxonomy" id="1114972"/>
    <lineage>
        <taxon>Bacteria</taxon>
        <taxon>Bacillati</taxon>
        <taxon>Bacillota</taxon>
        <taxon>Bacilli</taxon>
        <taxon>Lactobacillales</taxon>
        <taxon>Lactobacillaceae</taxon>
        <taxon>Furfurilactobacillus</taxon>
    </lineage>
</organism>
<dbReference type="AlphaFoldDB" id="A0A0R1RI89"/>
<keyword evidence="6 7" id="KW-0472">Membrane</keyword>
<keyword evidence="3 7" id="KW-1003">Cell membrane</keyword>
<dbReference type="Proteomes" id="UP000051999">
    <property type="component" value="Unassembled WGS sequence"/>
</dbReference>
<evidence type="ECO:0000256" key="3">
    <source>
        <dbReference type="ARBA" id="ARBA00022475"/>
    </source>
</evidence>
<evidence type="ECO:0000256" key="4">
    <source>
        <dbReference type="ARBA" id="ARBA00022692"/>
    </source>
</evidence>
<evidence type="ECO:0000313" key="9">
    <source>
        <dbReference type="EMBL" id="KRL53941.1"/>
    </source>
</evidence>
<feature type="transmembrane region" description="Helical" evidence="7">
    <location>
        <begin position="150"/>
        <end position="171"/>
    </location>
</feature>
<dbReference type="PANTHER" id="PTHR30353:SF0">
    <property type="entry name" value="TRANSMEMBRANE PROTEIN"/>
    <property type="match status" value="1"/>
</dbReference>
<keyword evidence="10" id="KW-1185">Reference proteome</keyword>
<dbReference type="Pfam" id="PF09335">
    <property type="entry name" value="VTT_dom"/>
    <property type="match status" value="1"/>
</dbReference>
<evidence type="ECO:0000259" key="8">
    <source>
        <dbReference type="Pfam" id="PF09335"/>
    </source>
</evidence>
<keyword evidence="4 7" id="KW-0812">Transmembrane</keyword>
<dbReference type="eggNOG" id="COG0586">
    <property type="taxonomic scope" value="Bacteria"/>
</dbReference>
<dbReference type="GO" id="GO:0005886">
    <property type="term" value="C:plasma membrane"/>
    <property type="evidence" value="ECO:0007669"/>
    <property type="project" value="UniProtKB-SubCell"/>
</dbReference>
<evidence type="ECO:0000313" key="10">
    <source>
        <dbReference type="Proteomes" id="UP000051999"/>
    </source>
</evidence>
<dbReference type="PATRIC" id="fig|1114972.6.peg.776"/>
<dbReference type="RefSeq" id="WP_017260970.1">
    <property type="nucleotide sequence ID" value="NZ_AUAW01000014.1"/>
</dbReference>
<keyword evidence="5 7" id="KW-1133">Transmembrane helix</keyword>
<comment type="subcellular location">
    <subcellularLocation>
        <location evidence="1 7">Cell membrane</location>
        <topology evidence="1 7">Multi-pass membrane protein</topology>
    </subcellularLocation>
</comment>
<evidence type="ECO:0000256" key="5">
    <source>
        <dbReference type="ARBA" id="ARBA00022989"/>
    </source>
</evidence>
<evidence type="ECO:0000256" key="7">
    <source>
        <dbReference type="RuleBase" id="RU367016"/>
    </source>
</evidence>
<accession>A0A0R1RI89</accession>
<dbReference type="EMBL" id="AZFF01000013">
    <property type="protein sequence ID" value="KRL53941.1"/>
    <property type="molecule type" value="Genomic_DNA"/>
</dbReference>